<dbReference type="PANTHER" id="PTHR11011:SF45">
    <property type="entry name" value="FATTY ACYL-COA REDUCTASE CG8306-RELATED"/>
    <property type="match status" value="1"/>
</dbReference>
<accession>A0ABW8V9C7</accession>
<dbReference type="InterPro" id="IPR026055">
    <property type="entry name" value="FAR"/>
</dbReference>
<dbReference type="Gene3D" id="3.40.50.720">
    <property type="entry name" value="NAD(P)-binding Rossmann-like Domain"/>
    <property type="match status" value="1"/>
</dbReference>
<dbReference type="PANTHER" id="PTHR11011">
    <property type="entry name" value="MALE STERILITY PROTEIN 2-RELATED"/>
    <property type="match status" value="1"/>
</dbReference>
<reference evidence="2 3" key="1">
    <citation type="submission" date="2024-11" db="EMBL/GenBank/DDBJ databases">
        <title>Draft genome sequences of two bacteria associated to sugarcane roots in Colombia.</title>
        <authorList>
            <person name="Pardo-Diaz S."/>
            <person name="Masmela-Mendoza J."/>
            <person name="Delgadillo-Duran P."/>
            <person name="Bautista E.J."/>
            <person name="Rojas-Tapias D.F."/>
        </authorList>
    </citation>
    <scope>NUCLEOTIDE SEQUENCE [LARGE SCALE GENOMIC DNA]</scope>
    <source>
        <strain evidence="2 3">Ap18</strain>
    </source>
</reference>
<dbReference type="InterPro" id="IPR036291">
    <property type="entry name" value="NAD(P)-bd_dom_sf"/>
</dbReference>
<protein>
    <submittedName>
        <fullName evidence="2">SDR family oxidoreductase</fullName>
    </submittedName>
</protein>
<evidence type="ECO:0000313" key="2">
    <source>
        <dbReference type="EMBL" id="MFL7901953.1"/>
    </source>
</evidence>
<comment type="caution">
    <text evidence="2">The sequence shown here is derived from an EMBL/GenBank/DDBJ whole genome shotgun (WGS) entry which is preliminary data.</text>
</comment>
<dbReference type="Proteomes" id="UP001628281">
    <property type="component" value="Unassembled WGS sequence"/>
</dbReference>
<keyword evidence="3" id="KW-1185">Reference proteome</keyword>
<dbReference type="SUPFAM" id="SSF51735">
    <property type="entry name" value="NAD(P)-binding Rossmann-fold domains"/>
    <property type="match status" value="1"/>
</dbReference>
<dbReference type="EMBL" id="JBJLSN010000014">
    <property type="protein sequence ID" value="MFL7901953.1"/>
    <property type="molecule type" value="Genomic_DNA"/>
</dbReference>
<proteinExistence type="predicted"/>
<evidence type="ECO:0000259" key="1">
    <source>
        <dbReference type="Pfam" id="PF07993"/>
    </source>
</evidence>
<dbReference type="RefSeq" id="WP_407824223.1">
    <property type="nucleotide sequence ID" value="NZ_JBJLSN010000014.1"/>
</dbReference>
<gene>
    <name evidence="2" type="ORF">ACJ41P_12505</name>
</gene>
<dbReference type="InterPro" id="IPR013120">
    <property type="entry name" value="FAR_NAD-bd"/>
</dbReference>
<feature type="domain" description="Thioester reductase (TE)" evidence="1">
    <location>
        <begin position="4"/>
        <end position="233"/>
    </location>
</feature>
<name>A0ABW8V9C7_9PROT</name>
<dbReference type="Pfam" id="PF07993">
    <property type="entry name" value="NAD_binding_4"/>
    <property type="match status" value="1"/>
</dbReference>
<evidence type="ECO:0000313" key="3">
    <source>
        <dbReference type="Proteomes" id="UP001628281"/>
    </source>
</evidence>
<sequence length="393" mass="42795">MILLTGGTGFLGGSFYLDAVKNGTAADCLLLIRGADEAACRSRLATNLMRCVDRATAQAYADLCQIIPGDLQSLATSADPRLDAVTHIVHVAADTSFDSRHSVWQINVDGTLALAARARRMKHLQRFLHIGTAFCCGETPWLEMVEEAPAPGHDTPHIVEYTRSKAAAERALAAGFPDLPIVVCRPSIVVGHTAMGVRPSASIFWFFRLVDRTGVLPCSPDGFIDIVPVDWASARLHDLLRKPELKHNLYHLSAGLGSRTTWSDFQAAFAAHGHEGTRPYSFFDPKGPEGWKPFDRAFRLAFPQRDILHRTMMAGGRKYHRFTAQDIAFDNSRLLAEGFTPPPRFADYIGVCLTNPGTTIAEQFVDDAASFEFDELLSSNAEAPAGSPATAAA</sequence>
<organism evidence="2 3">
    <name type="scientific">Azospirillum argentinense</name>
    <dbReference type="NCBI Taxonomy" id="2970906"/>
    <lineage>
        <taxon>Bacteria</taxon>
        <taxon>Pseudomonadati</taxon>
        <taxon>Pseudomonadota</taxon>
        <taxon>Alphaproteobacteria</taxon>
        <taxon>Rhodospirillales</taxon>
        <taxon>Azospirillaceae</taxon>
        <taxon>Azospirillum</taxon>
    </lineage>
</organism>